<dbReference type="PROSITE" id="PS50022">
    <property type="entry name" value="FA58C_3"/>
    <property type="match status" value="1"/>
</dbReference>
<dbReference type="Pfam" id="PF18884">
    <property type="entry name" value="TSP3_bac"/>
    <property type="match status" value="2"/>
</dbReference>
<dbReference type="RefSeq" id="WP_164361616.1">
    <property type="nucleotide sequence ID" value="NZ_CP066776.1"/>
</dbReference>
<dbReference type="PANTHER" id="PTHR46769:SF2">
    <property type="entry name" value="FIBROCYSTIN-L ISOFORM 2 PRECURSOR-RELATED"/>
    <property type="match status" value="1"/>
</dbReference>
<keyword evidence="3" id="KW-0479">Metal-binding</keyword>
<comment type="subcellular location">
    <subcellularLocation>
        <location evidence="1">Secreted</location>
    </subcellularLocation>
</comment>
<accession>A0A6B3L9Z9</accession>
<dbReference type="Proteomes" id="UP000475117">
    <property type="component" value="Chromosome"/>
</dbReference>
<dbReference type="InterPro" id="IPR000421">
    <property type="entry name" value="FA58C"/>
</dbReference>
<dbReference type="InterPro" id="IPR037524">
    <property type="entry name" value="PA14/GLEYA"/>
</dbReference>
<dbReference type="InterPro" id="IPR052387">
    <property type="entry name" value="Fibrocystin"/>
</dbReference>
<keyword evidence="2" id="KW-0964">Secreted</keyword>
<dbReference type="GO" id="GO:0046872">
    <property type="term" value="F:metal ion binding"/>
    <property type="evidence" value="ECO:0007669"/>
    <property type="project" value="UniProtKB-KW"/>
</dbReference>
<evidence type="ECO:0000256" key="6">
    <source>
        <dbReference type="ARBA" id="ARBA00023157"/>
    </source>
</evidence>
<reference evidence="7 8" key="1">
    <citation type="submission" date="2020-12" db="EMBL/GenBank/DDBJ databases">
        <title>Sulforoseuscoccus oceanibium gen. nov., sp. nov., a representative of the phylum Verrucomicrobia with special cytoplasmic membrane, and proposal of Sulforoseuscoccusaceae fam. nov.</title>
        <authorList>
            <person name="Xi F."/>
        </authorList>
    </citation>
    <scope>NUCLEOTIDE SEQUENCE [LARGE SCALE GENOMIC DNA]</scope>
    <source>
        <strain evidence="7 8">T37</strain>
    </source>
</reference>
<dbReference type="Gene3D" id="2.60.120.260">
    <property type="entry name" value="Galactose-binding domain-like"/>
    <property type="match status" value="1"/>
</dbReference>
<dbReference type="InterPro" id="IPR006585">
    <property type="entry name" value="FTP1"/>
</dbReference>
<proteinExistence type="predicted"/>
<protein>
    <submittedName>
        <fullName evidence="7">Discoidin domain-containing protein</fullName>
    </submittedName>
</protein>
<organism evidence="7 8">
    <name type="scientific">Sulfuriroseicoccus oceanibius</name>
    <dbReference type="NCBI Taxonomy" id="2707525"/>
    <lineage>
        <taxon>Bacteria</taxon>
        <taxon>Pseudomonadati</taxon>
        <taxon>Verrucomicrobiota</taxon>
        <taxon>Verrucomicrobiia</taxon>
        <taxon>Verrucomicrobiales</taxon>
        <taxon>Verrucomicrobiaceae</taxon>
        <taxon>Sulfuriroseicoccus</taxon>
    </lineage>
</organism>
<evidence type="ECO:0000313" key="7">
    <source>
        <dbReference type="EMBL" id="QQL43724.1"/>
    </source>
</evidence>
<dbReference type="SUPFAM" id="SSF56988">
    <property type="entry name" value="Anthrax protective antigen"/>
    <property type="match status" value="1"/>
</dbReference>
<dbReference type="AlphaFoldDB" id="A0A6B3L9Z9"/>
<dbReference type="KEGG" id="soa:G3M56_007370"/>
<dbReference type="Gene3D" id="3.90.182.10">
    <property type="entry name" value="Toxin - Anthrax Protective Antigen,domain 1"/>
    <property type="match status" value="1"/>
</dbReference>
<evidence type="ECO:0000256" key="1">
    <source>
        <dbReference type="ARBA" id="ARBA00004613"/>
    </source>
</evidence>
<dbReference type="PANTHER" id="PTHR46769">
    <property type="entry name" value="POLYCYSTIC KIDNEY AND HEPATIC DISEASE 1 (AUTOSOMAL RECESSIVE)-LIKE 1"/>
    <property type="match status" value="1"/>
</dbReference>
<dbReference type="InterPro" id="IPR011658">
    <property type="entry name" value="PA14_dom"/>
</dbReference>
<keyword evidence="5" id="KW-0106">Calcium</keyword>
<keyword evidence="8" id="KW-1185">Reference proteome</keyword>
<keyword evidence="6" id="KW-1015">Disulfide bond</keyword>
<dbReference type="SMART" id="SM00607">
    <property type="entry name" value="FTP"/>
    <property type="match status" value="1"/>
</dbReference>
<dbReference type="Pfam" id="PF07691">
    <property type="entry name" value="PA14"/>
    <property type="match status" value="1"/>
</dbReference>
<name>A0A6B3L9Z9_9BACT</name>
<evidence type="ECO:0000256" key="3">
    <source>
        <dbReference type="ARBA" id="ARBA00022723"/>
    </source>
</evidence>
<dbReference type="PROSITE" id="PS51820">
    <property type="entry name" value="PA14"/>
    <property type="match status" value="2"/>
</dbReference>
<dbReference type="SMART" id="SM00758">
    <property type="entry name" value="PA14"/>
    <property type="match status" value="2"/>
</dbReference>
<sequence length="1137" mass="123429">MMLVAGSFAFAAVASAGTQGALTRDQWWYLGGTALDDLLLSESYYMTPTRTGDHASSELPVNYGSTYGQRLRGHVTAPVTGEYTFWIAGDDTVRLSLSPTTSKFDKQTIAELSKHSGSRQWDVFPQGQQSEPVSLVAGQRYYVELLHKEHYGNDSAAFAWSYSDTPLTNWAGDGAAVATQGSTGWGGTADRAIDGNRDGNFWNGSVSHTNTSNLADAWWQVDLGQERLIDRVVIWNRTDNYTNQLSNYRVSVLDGNGAVVASQDFHAESGYTGAREHWELGTAVTGSVVRVEMLGANRRGNYHLSMAEVEVFGRESSIGTYVGRSLVDPSHFETYDPDPNDLDGDELRDDWEIANGFDPAVAQGGDFSGAADPDKDTLTNYEESLQGTLAFEGNSIPGYFTYERWDNHFAFDVSGLIEDDVFYQEPALRFRYDQNRFFGIKDATGWRIRGYVTAPESGEYQFWLSTNNASHLWISSDETKYRKSLYAMLGAEVGTGHGIHRDSSALWDTYASQMSGPIQMEAGQRYFIEVLSSQPYDGACHISLAWARPGQDREPLDMQFVSSYAVEPADADDDYLPDTWEQQYGLSVIDNGLTDRLREGEWGDYDADGLTNREEYLAGTNPTKADSDNDGISDADELRAYGSDPLVNDAAVETLAATIDLPTFTSSDFAWSEVNGSLVSDTFRGAISWDFNVTEGGMHIINAATTLAGSLRVREEIDVEVKIDGKQVRRQRLVYGSDHKALLRAITPHLDPGAHTLEIYIDNYIARRTIMIDSIEVRKAGGVDANNDGVADWLASELAEVDFVLPHGAASAVSPVTLEGSAAVRDGMTVNQIDVTPGADRSHWVYNLDLDPTGAVTPYSVGYTSGLVDTGELYWSETNVLNGGSLTVRTGDSLLLTAALADGSGTATITAENATYALTGNATQIHTFNNPGEVTVTATHSDGSTGTLTVTVRHANLPDNTSVAQNVVNHVQLADADVDRNLAFSGGAGLVVGDVESVDSNHFRLKLTPEWGGGYGIMARLWPDGPLADIGDVAAIGVSDALQNELSVSQPAPGMPGYSILTTPMVVSDLPEGGYVKVTIFRSGLTFLDGSTVMTISADQIDKGLYLLKFLVPEGMEGGYCHYIDIYGADGEYLGRR</sequence>
<evidence type="ECO:0000256" key="4">
    <source>
        <dbReference type="ARBA" id="ARBA00022729"/>
    </source>
</evidence>
<dbReference type="InterPro" id="IPR059100">
    <property type="entry name" value="TSP3_bac"/>
</dbReference>
<dbReference type="EMBL" id="CP066776">
    <property type="protein sequence ID" value="QQL43724.1"/>
    <property type="molecule type" value="Genomic_DNA"/>
</dbReference>
<evidence type="ECO:0000256" key="5">
    <source>
        <dbReference type="ARBA" id="ARBA00022837"/>
    </source>
</evidence>
<dbReference type="Pfam" id="PF22633">
    <property type="entry name" value="F5_F8_type_C_2"/>
    <property type="match status" value="1"/>
</dbReference>
<dbReference type="SUPFAM" id="SSF49785">
    <property type="entry name" value="Galactose-binding domain-like"/>
    <property type="match status" value="1"/>
</dbReference>
<dbReference type="InterPro" id="IPR008979">
    <property type="entry name" value="Galactose-bd-like_sf"/>
</dbReference>
<keyword evidence="4" id="KW-0732">Signal</keyword>
<evidence type="ECO:0000256" key="2">
    <source>
        <dbReference type="ARBA" id="ARBA00022525"/>
    </source>
</evidence>
<gene>
    <name evidence="7" type="ORF">G3M56_007370</name>
</gene>
<evidence type="ECO:0000313" key="8">
    <source>
        <dbReference type="Proteomes" id="UP000475117"/>
    </source>
</evidence>